<sequence length="26" mass="2998">MGLSQLGYVSQKILCVRSLIRCLRLF</sequence>
<dbReference type="EMBL" id="GBRH01266342">
    <property type="protein sequence ID" value="JAD31553.1"/>
    <property type="molecule type" value="Transcribed_RNA"/>
</dbReference>
<reference evidence="1" key="1">
    <citation type="submission" date="2014-09" db="EMBL/GenBank/DDBJ databases">
        <authorList>
            <person name="Magalhaes I.L.F."/>
            <person name="Oliveira U."/>
            <person name="Santos F.R."/>
            <person name="Vidigal T.H.D.A."/>
            <person name="Brescovit A.D."/>
            <person name="Santos A.J."/>
        </authorList>
    </citation>
    <scope>NUCLEOTIDE SEQUENCE</scope>
    <source>
        <tissue evidence="1">Shoot tissue taken approximately 20 cm above the soil surface</tissue>
    </source>
</reference>
<proteinExistence type="predicted"/>
<name>A0A0A8Z1J3_ARUDO</name>
<evidence type="ECO:0000313" key="1">
    <source>
        <dbReference type="EMBL" id="JAD31553.1"/>
    </source>
</evidence>
<protein>
    <submittedName>
        <fullName evidence="1">Uncharacterized protein</fullName>
    </submittedName>
</protein>
<reference evidence="1" key="2">
    <citation type="journal article" date="2015" name="Data Brief">
        <title>Shoot transcriptome of the giant reed, Arundo donax.</title>
        <authorList>
            <person name="Barrero R.A."/>
            <person name="Guerrero F.D."/>
            <person name="Moolhuijzen P."/>
            <person name="Goolsby J.A."/>
            <person name="Tidwell J."/>
            <person name="Bellgard S.E."/>
            <person name="Bellgard M.I."/>
        </authorList>
    </citation>
    <scope>NUCLEOTIDE SEQUENCE</scope>
    <source>
        <tissue evidence="1">Shoot tissue taken approximately 20 cm above the soil surface</tissue>
    </source>
</reference>
<dbReference type="AlphaFoldDB" id="A0A0A8Z1J3"/>
<accession>A0A0A8Z1J3</accession>
<organism evidence="1">
    <name type="scientific">Arundo donax</name>
    <name type="common">Giant reed</name>
    <name type="synonym">Donax arundinaceus</name>
    <dbReference type="NCBI Taxonomy" id="35708"/>
    <lineage>
        <taxon>Eukaryota</taxon>
        <taxon>Viridiplantae</taxon>
        <taxon>Streptophyta</taxon>
        <taxon>Embryophyta</taxon>
        <taxon>Tracheophyta</taxon>
        <taxon>Spermatophyta</taxon>
        <taxon>Magnoliopsida</taxon>
        <taxon>Liliopsida</taxon>
        <taxon>Poales</taxon>
        <taxon>Poaceae</taxon>
        <taxon>PACMAD clade</taxon>
        <taxon>Arundinoideae</taxon>
        <taxon>Arundineae</taxon>
        <taxon>Arundo</taxon>
    </lineage>
</organism>